<reference evidence="2" key="1">
    <citation type="submission" date="2016-11" db="UniProtKB">
        <authorList>
            <consortium name="WormBaseParasite"/>
        </authorList>
    </citation>
    <scope>IDENTIFICATION</scope>
    <source>
        <strain evidence="2">KR3021</strain>
    </source>
</reference>
<dbReference type="Proteomes" id="UP000095286">
    <property type="component" value="Unplaced"/>
</dbReference>
<protein>
    <submittedName>
        <fullName evidence="2">USP domain-containing protein</fullName>
    </submittedName>
</protein>
<evidence type="ECO:0000313" key="2">
    <source>
        <dbReference type="WBParaSite" id="RSKR_0000040200.1"/>
    </source>
</evidence>
<accession>A0AC35TGV2</accession>
<dbReference type="WBParaSite" id="RSKR_0000040200.1">
    <property type="protein sequence ID" value="RSKR_0000040200.1"/>
    <property type="gene ID" value="RSKR_0000040200"/>
</dbReference>
<name>A0AC35TGV2_9BILA</name>
<proteinExistence type="predicted"/>
<sequence>MATKRKHSGNGKSSDSKSVLSREVLKSIELSSEVTLPTALKLAELDKHDCAHSKMNCTKKANCKDSPYCLKNLGMEKMDKMQQKIVLEISNKDVEMRNINEKPSGLQNSGNHCYVNSFLQIWFNYLPFRKAVYDFEADENFEQPIDSKLNIQNTMLSLKDLFATMQITPFEDACALPLIKLLKLNNEQNDALEFTTLFFSMLERELKMHNNGNPLRNLVMTAMKSVQKQTLECTCGQKSVLSSDIGNIPLNVQNCKTLQEAIDSYFCREKVDDYNCEGCNRSGNVIKSIEINKLPKVLVIQLNRISYDSSGKSCKVNTPIHYPRRICSSKLNPNIAVRNEYELFGVMIHDGNQTYCGHYFDLIKDPNTGKWFKYNDRMVDETKAPGYDTEPNTSVKSSTDMKGCYALLYRAVTEFEEIPTPNKEMLAKLNKDLYEKFLISKEGTLSEKLWKNTFLEAYKRINQMWSNLLIEPSSTLPTKDDDIAFVSTKVLRQFHETFMSVYEKKVEIPSSFNINRESYNLDETQTFLKENLYPKPHFQTITLELCGHGKLLLESILSGDVKAVNKRGIVEMLDTMQLSVYNVESIKNSDQYFKRNIITINDICLSCIEKLKERMTFEKNLDSTNAVIKNILKDSARRTFDYKIWKEKNISFPEKARWVGKAHLKNYKKLAGDMINRYFRTFGTPHRLIFSSNSQDNNGTEDTDEEYDEVVEKKTKIENEFSEGFEELTTKTNRLSEDINEDFLFNDVLFCPHRGLTYEEPRLYVSYDEWQKITDPIFPENNEVICGEIDECSDCTTKYFVNENDRTLRAQKVNGLKEEIGPLIKGIEKRQATSTNVKFSHVLCKRFIRNFPKVFKSEEYTKQLNGVCQECLVCDKHKKQFLQEDLKQYNELFVSVSEDEFNKIGLAVLNHGFIEKMPLELKIDVETGFPNDESFCEECHEQALKDQDDDRFFYPNGAKIYAKVVDLNEKNSENGFNLFLTTKRNNTKNVISCNMYSTEKVFEMKAAFANLLKVNPYSLTILNNEKELNNDLTLQESKIPKGNDDNPMVLIVNQNETSYCIDERPVETGFKDSALS</sequence>
<organism evidence="1 2">
    <name type="scientific">Rhabditophanes sp. KR3021</name>
    <dbReference type="NCBI Taxonomy" id="114890"/>
    <lineage>
        <taxon>Eukaryota</taxon>
        <taxon>Metazoa</taxon>
        <taxon>Ecdysozoa</taxon>
        <taxon>Nematoda</taxon>
        <taxon>Chromadorea</taxon>
        <taxon>Rhabditida</taxon>
        <taxon>Tylenchina</taxon>
        <taxon>Panagrolaimomorpha</taxon>
        <taxon>Strongyloidoidea</taxon>
        <taxon>Alloionematidae</taxon>
        <taxon>Rhabditophanes</taxon>
    </lineage>
</organism>
<evidence type="ECO:0000313" key="1">
    <source>
        <dbReference type="Proteomes" id="UP000095286"/>
    </source>
</evidence>